<organism evidence="1 2">
    <name type="scientific">Mucuna pruriens</name>
    <name type="common">Velvet bean</name>
    <name type="synonym">Dolichos pruriens</name>
    <dbReference type="NCBI Taxonomy" id="157652"/>
    <lineage>
        <taxon>Eukaryota</taxon>
        <taxon>Viridiplantae</taxon>
        <taxon>Streptophyta</taxon>
        <taxon>Embryophyta</taxon>
        <taxon>Tracheophyta</taxon>
        <taxon>Spermatophyta</taxon>
        <taxon>Magnoliopsida</taxon>
        <taxon>eudicotyledons</taxon>
        <taxon>Gunneridae</taxon>
        <taxon>Pentapetalae</taxon>
        <taxon>rosids</taxon>
        <taxon>fabids</taxon>
        <taxon>Fabales</taxon>
        <taxon>Fabaceae</taxon>
        <taxon>Papilionoideae</taxon>
        <taxon>50 kb inversion clade</taxon>
        <taxon>NPAAA clade</taxon>
        <taxon>indigoferoid/millettioid clade</taxon>
        <taxon>Phaseoleae</taxon>
        <taxon>Mucuna</taxon>
    </lineage>
</organism>
<dbReference type="OrthoDB" id="1455991at2759"/>
<name>A0A371GQK8_MUCPR</name>
<evidence type="ECO:0000313" key="2">
    <source>
        <dbReference type="Proteomes" id="UP000257109"/>
    </source>
</evidence>
<dbReference type="Proteomes" id="UP000257109">
    <property type="component" value="Unassembled WGS sequence"/>
</dbReference>
<comment type="caution">
    <text evidence="1">The sequence shown here is derived from an EMBL/GenBank/DDBJ whole genome shotgun (WGS) entry which is preliminary data.</text>
</comment>
<accession>A0A371GQK8</accession>
<keyword evidence="2" id="KW-1185">Reference proteome</keyword>
<proteinExistence type="predicted"/>
<dbReference type="PANTHER" id="PTHR35117:SF1">
    <property type="entry name" value="MYOSIN-M HEAVY PROTEIN"/>
    <property type="match status" value="1"/>
</dbReference>
<feature type="non-terminal residue" evidence="1">
    <location>
        <position position="1"/>
    </location>
</feature>
<dbReference type="PANTHER" id="PTHR35117">
    <property type="entry name" value="MYOSIN-M HEAVY PROTEIN"/>
    <property type="match status" value="1"/>
</dbReference>
<reference evidence="1" key="1">
    <citation type="submission" date="2018-05" db="EMBL/GenBank/DDBJ databases">
        <title>Draft genome of Mucuna pruriens seed.</title>
        <authorList>
            <person name="Nnadi N.E."/>
            <person name="Vos R."/>
            <person name="Hasami M.H."/>
            <person name="Devisetty U.K."/>
            <person name="Aguiy J.C."/>
        </authorList>
    </citation>
    <scope>NUCLEOTIDE SEQUENCE [LARGE SCALE GENOMIC DNA]</scope>
    <source>
        <strain evidence="1">JCA_2017</strain>
    </source>
</reference>
<evidence type="ECO:0000313" key="1">
    <source>
        <dbReference type="EMBL" id="RDX92847.1"/>
    </source>
</evidence>
<sequence length="236" mass="25985">MSLQLQRNLVVDHLARKILSKHTTINVVNNQAVLSQSSSTTQPSSENCTTDRLQVQGSSIFECLSNQPSFLVPTNSPIPKTPSRTYSSHIGTFSPIEVSLVAACNGETTPSSNTTITTKKVMVDPTKQMTYIDNNSPCISPIEVDTNQTSNRDCVGSKLDFNASDMLKSLDKSLPNEVFTSKSDKKVNQSNIDFSDLDLDCLFDEILNDLEISSFEDIDFSNLQNPTHSKDNASWP</sequence>
<dbReference type="AlphaFoldDB" id="A0A371GQK8"/>
<gene>
    <name evidence="1" type="ORF">CR513_24968</name>
</gene>
<dbReference type="EMBL" id="QJKJ01004760">
    <property type="protein sequence ID" value="RDX92847.1"/>
    <property type="molecule type" value="Genomic_DNA"/>
</dbReference>
<protein>
    <submittedName>
        <fullName evidence="1">Uncharacterized protein</fullName>
    </submittedName>
</protein>